<name>A0A2P2JMQ8_RHIMU</name>
<organism evidence="2">
    <name type="scientific">Rhizophora mucronata</name>
    <name type="common">Asiatic mangrove</name>
    <dbReference type="NCBI Taxonomy" id="61149"/>
    <lineage>
        <taxon>Eukaryota</taxon>
        <taxon>Viridiplantae</taxon>
        <taxon>Streptophyta</taxon>
        <taxon>Embryophyta</taxon>
        <taxon>Tracheophyta</taxon>
        <taxon>Spermatophyta</taxon>
        <taxon>Magnoliopsida</taxon>
        <taxon>eudicotyledons</taxon>
        <taxon>Gunneridae</taxon>
        <taxon>Pentapetalae</taxon>
        <taxon>rosids</taxon>
        <taxon>fabids</taxon>
        <taxon>Malpighiales</taxon>
        <taxon>Rhizophoraceae</taxon>
        <taxon>Rhizophora</taxon>
    </lineage>
</organism>
<reference evidence="2" key="1">
    <citation type="submission" date="2018-02" db="EMBL/GenBank/DDBJ databases">
        <title>Rhizophora mucronata_Transcriptome.</title>
        <authorList>
            <person name="Meera S.P."/>
            <person name="Sreeshan A."/>
            <person name="Augustine A."/>
        </authorList>
    </citation>
    <scope>NUCLEOTIDE SEQUENCE</scope>
    <source>
        <tissue evidence="2">Leaf</tissue>
    </source>
</reference>
<dbReference type="EMBL" id="GGEC01014282">
    <property type="protein sequence ID" value="MBW94765.1"/>
    <property type="molecule type" value="Transcribed_RNA"/>
</dbReference>
<proteinExistence type="predicted"/>
<sequence>MQIQVKKRRKQNKKKGTPEIKA</sequence>
<accession>A0A2P2JMQ8</accession>
<evidence type="ECO:0000256" key="1">
    <source>
        <dbReference type="SAM" id="MobiDB-lite"/>
    </source>
</evidence>
<evidence type="ECO:0000313" key="2">
    <source>
        <dbReference type="EMBL" id="MBW94765.1"/>
    </source>
</evidence>
<feature type="region of interest" description="Disordered" evidence="1">
    <location>
        <begin position="1"/>
        <end position="22"/>
    </location>
</feature>
<feature type="compositionally biased region" description="Basic residues" evidence="1">
    <location>
        <begin position="1"/>
        <end position="15"/>
    </location>
</feature>
<protein>
    <submittedName>
        <fullName evidence="2">Uncharacterized protein</fullName>
    </submittedName>
</protein>
<dbReference type="AlphaFoldDB" id="A0A2P2JMQ8"/>